<dbReference type="PROSITE" id="PS00041">
    <property type="entry name" value="HTH_ARAC_FAMILY_1"/>
    <property type="match status" value="1"/>
</dbReference>
<dbReference type="GO" id="GO:0000155">
    <property type="term" value="F:phosphorelay sensor kinase activity"/>
    <property type="evidence" value="ECO:0007669"/>
    <property type="project" value="InterPro"/>
</dbReference>
<dbReference type="InterPro" id="IPR011047">
    <property type="entry name" value="Quinoprotein_ADH-like_sf"/>
</dbReference>
<evidence type="ECO:0000256" key="1">
    <source>
        <dbReference type="ARBA" id="ARBA00000085"/>
    </source>
</evidence>
<evidence type="ECO:0000256" key="9">
    <source>
        <dbReference type="ARBA" id="ARBA00023015"/>
    </source>
</evidence>
<dbReference type="PROSITE" id="PS50110">
    <property type="entry name" value="RESPONSE_REGULATORY"/>
    <property type="match status" value="1"/>
</dbReference>
<comment type="catalytic activity">
    <reaction evidence="1">
        <text>ATP + protein L-histidine = ADP + protein N-phospho-L-histidine.</text>
        <dbReference type="EC" id="2.7.13.3"/>
    </reaction>
</comment>
<dbReference type="InterPro" id="IPR003661">
    <property type="entry name" value="HisK_dim/P_dom"/>
</dbReference>
<dbReference type="EMBL" id="PVEO01000004">
    <property type="protein sequence ID" value="PQV48870.1"/>
    <property type="molecule type" value="Genomic_DNA"/>
</dbReference>
<dbReference type="SUPFAM" id="SSF55874">
    <property type="entry name" value="ATPase domain of HSP90 chaperone/DNA topoisomerase II/histidine kinase"/>
    <property type="match status" value="1"/>
</dbReference>
<keyword evidence="13" id="KW-0812">Transmembrane</keyword>
<evidence type="ECO:0000256" key="6">
    <source>
        <dbReference type="ARBA" id="ARBA00022777"/>
    </source>
</evidence>
<reference evidence="17 18" key="1">
    <citation type="submission" date="2018-02" db="EMBL/GenBank/DDBJ databases">
        <title>Genomic Encyclopedia of Archaeal and Bacterial Type Strains, Phase II (KMG-II): from individual species to whole genera.</title>
        <authorList>
            <person name="Goeker M."/>
        </authorList>
    </citation>
    <scope>NUCLEOTIDE SEQUENCE [LARGE SCALE GENOMIC DNA]</scope>
    <source>
        <strain evidence="17 18">DSM 21165</strain>
    </source>
</reference>
<evidence type="ECO:0000256" key="5">
    <source>
        <dbReference type="ARBA" id="ARBA00022741"/>
    </source>
</evidence>
<evidence type="ECO:0000259" key="16">
    <source>
        <dbReference type="PROSITE" id="PS50110"/>
    </source>
</evidence>
<keyword evidence="13" id="KW-0472">Membrane</keyword>
<evidence type="ECO:0000256" key="2">
    <source>
        <dbReference type="ARBA" id="ARBA00012438"/>
    </source>
</evidence>
<keyword evidence="9" id="KW-0805">Transcription regulation</keyword>
<evidence type="ECO:0000313" key="18">
    <source>
        <dbReference type="Proteomes" id="UP000251545"/>
    </source>
</evidence>
<dbReference type="PROSITE" id="PS50109">
    <property type="entry name" value="HIS_KIN"/>
    <property type="match status" value="1"/>
</dbReference>
<evidence type="ECO:0000256" key="3">
    <source>
        <dbReference type="ARBA" id="ARBA00022553"/>
    </source>
</evidence>
<dbReference type="SMART" id="SM00387">
    <property type="entry name" value="HATPase_c"/>
    <property type="match status" value="1"/>
</dbReference>
<evidence type="ECO:0000256" key="10">
    <source>
        <dbReference type="ARBA" id="ARBA00023125"/>
    </source>
</evidence>
<keyword evidence="5" id="KW-0547">Nucleotide-binding</keyword>
<dbReference type="SUPFAM" id="SSF63829">
    <property type="entry name" value="Calcium-dependent phosphotriesterase"/>
    <property type="match status" value="1"/>
</dbReference>
<dbReference type="SMART" id="SM00448">
    <property type="entry name" value="REC"/>
    <property type="match status" value="1"/>
</dbReference>
<dbReference type="InterPro" id="IPR018062">
    <property type="entry name" value="HTH_AraC-typ_CS"/>
</dbReference>
<feature type="transmembrane region" description="Helical" evidence="13">
    <location>
        <begin position="782"/>
        <end position="803"/>
    </location>
</feature>
<dbReference type="InterPro" id="IPR011123">
    <property type="entry name" value="Y_Y_Y"/>
</dbReference>
<dbReference type="Pfam" id="PF00512">
    <property type="entry name" value="HisKA"/>
    <property type="match status" value="1"/>
</dbReference>
<dbReference type="GO" id="GO:0003700">
    <property type="term" value="F:DNA-binding transcription factor activity"/>
    <property type="evidence" value="ECO:0007669"/>
    <property type="project" value="InterPro"/>
</dbReference>
<evidence type="ECO:0000259" key="15">
    <source>
        <dbReference type="PROSITE" id="PS50109"/>
    </source>
</evidence>
<dbReference type="Pfam" id="PF02518">
    <property type="entry name" value="HATPase_c"/>
    <property type="match status" value="1"/>
</dbReference>
<dbReference type="Gene3D" id="3.30.565.10">
    <property type="entry name" value="Histidine kinase-like ATPase, C-terminal domain"/>
    <property type="match status" value="1"/>
</dbReference>
<evidence type="ECO:0000256" key="12">
    <source>
        <dbReference type="PROSITE-ProRule" id="PRU00169"/>
    </source>
</evidence>
<protein>
    <recommendedName>
        <fullName evidence="2">histidine kinase</fullName>
        <ecNumber evidence="2">2.7.13.3</ecNumber>
    </recommendedName>
</protein>
<dbReference type="SUPFAM" id="SSF52172">
    <property type="entry name" value="CheY-like"/>
    <property type="match status" value="1"/>
</dbReference>
<dbReference type="InterPro" id="IPR004358">
    <property type="entry name" value="Sig_transdc_His_kin-like_C"/>
</dbReference>
<keyword evidence="8" id="KW-0902">Two-component regulatory system</keyword>
<keyword evidence="4" id="KW-0808">Transferase</keyword>
<dbReference type="InterPro" id="IPR003594">
    <property type="entry name" value="HATPase_dom"/>
</dbReference>
<sequence length="1352" mass="154165">MLKHLAFLLFFSINYVCYCQTQPYQFSHLSTVDGLSQSAVIAIHQDKLGQIWIGTRDGLNKYDGTKFTIYRNEEGNPNSISNNDILSIHEDQDGFLWIGTYNGLNKYNPRTDTFTRYFHNQDNTSLSNNTIWIVKTLSNGQVWVGTSEGLSVYNKTTNTFSNYLNTSSRPISKRVMSILETKTGAVFVGTGKGIYKTSIGLPVLEFNFIEGSEAFYVQDLIAGMHNNILIATRSKSVLNYSIATNAFSAYLKENNIDENSKNVRQLLFDDNGTLWVGTYNGLKIVHKNKKIVNLQADIDNKNGLSKNSIKSLFKDKKGSVWIGTYYGGINIWDETNVNFINITQNQKGKGLNYSVVSSIENYKDIIFFGTEGGGVNVWNKQNNTYNYINQNNSQLTDNNIKSLKIVDGSLLWIGTFGNGLAVYNAETNKFETQKILSKTLIDTLSNTGVYAIKNDNFHNVWIGTFGQGLFKFNINSKKYQRIHSAHGSGNNLSSNLVRAICIDSNNNVWVGTEKGLNKIEENGAISSFFYDEKVQYGDDILCIYEDVFKNLWIGTKSKGLYKYNNSGFEAVNLSVGGIRIPSVHSILEDNKGQLWISTNQGIIKYNSEAKEIQLYNQTDGLISNEFNVNASLRLKDSQFFFGSPEGVTYINASSLKTNTYTPQVILTELNIKENNDKNNNKKKVLEQTLPFTESIKLSHNQGNFSISFSIPNFINSSNNKYKYRLKGLENDWNLTTTNTASYTIQNPGDYTFQVKGANNDNVWNSEITQLNIYVAPAPWRTWWAFTIYALLILGALYFLLNILKSKTKLKHELELEHLEIERTKEINKTKLEFFTNISHEFRTPLALILGPLQQIIEDYRGSSKIYKKLLIIENSANHLLKLINRLMDFRKFENNLYKLEAAEGNIVKFLKEIYLSFTEYAENGGYDFNFICDEDQILVYYDRYKLERVFYNLISNAFRYTPKGGKISMRVKQHKNNITISVEDTGVGIAEEYQDKIFERFFEVAVNNKPDNNYNKGTGIGLSIAKNIIELHKGDIKVTNNTNNQGSVFTVSLPLGKAHLNDTEILDDFKFSDDITQYVEQLENTEMNIEDDIDDVAEDHKSKILLVEDNKQLRKFIKGLLEKNYNIIEAENGKVAFKKAITETPDLVISDVIMPEMTGTELCSALKEELKTSHIPVILLTSRSSLIYKLDGLEKGADDYISKPFDIKEFVLRVNNVLQTRETFRKRFADNDALKPEDVLVSSFDEKLYKKAIKIVKDNIGNEQFDIPFFCSELGVSRTMLFTKIKAWSTFTPNEFIMHFRMKRAAQLLEQGKMNISQISYKVGFKNPKYFSKCFQKQFGKTPSQYADKFST</sequence>
<dbReference type="Gene3D" id="1.10.287.130">
    <property type="match status" value="1"/>
</dbReference>
<dbReference type="CDD" id="cd17574">
    <property type="entry name" value="REC_OmpR"/>
    <property type="match status" value="1"/>
</dbReference>
<organism evidence="17 18">
    <name type="scientific">Jejuia pallidilutea</name>
    <dbReference type="NCBI Taxonomy" id="504487"/>
    <lineage>
        <taxon>Bacteria</taxon>
        <taxon>Pseudomonadati</taxon>
        <taxon>Bacteroidota</taxon>
        <taxon>Flavobacteriia</taxon>
        <taxon>Flavobacteriales</taxon>
        <taxon>Flavobacteriaceae</taxon>
        <taxon>Jejuia</taxon>
    </lineage>
</organism>
<evidence type="ECO:0000256" key="11">
    <source>
        <dbReference type="ARBA" id="ARBA00023163"/>
    </source>
</evidence>
<dbReference type="SUPFAM" id="SSF46689">
    <property type="entry name" value="Homeodomain-like"/>
    <property type="match status" value="1"/>
</dbReference>
<feature type="domain" description="Response regulatory" evidence="16">
    <location>
        <begin position="1103"/>
        <end position="1218"/>
    </location>
</feature>
<dbReference type="Pfam" id="PF07494">
    <property type="entry name" value="Reg_prop"/>
    <property type="match status" value="6"/>
</dbReference>
<dbReference type="CDD" id="cd00082">
    <property type="entry name" value="HisKA"/>
    <property type="match status" value="1"/>
</dbReference>
<keyword evidence="13" id="KW-1133">Transmembrane helix</keyword>
<dbReference type="Gene3D" id="2.130.10.10">
    <property type="entry name" value="YVTN repeat-like/Quinoprotein amine dehydrogenase"/>
    <property type="match status" value="4"/>
</dbReference>
<dbReference type="GO" id="GO:0005524">
    <property type="term" value="F:ATP binding"/>
    <property type="evidence" value="ECO:0007669"/>
    <property type="project" value="UniProtKB-KW"/>
</dbReference>
<comment type="caution">
    <text evidence="17">The sequence shown here is derived from an EMBL/GenBank/DDBJ whole genome shotgun (WGS) entry which is preliminary data.</text>
</comment>
<dbReference type="Pfam" id="PF07495">
    <property type="entry name" value="Y_Y_Y"/>
    <property type="match status" value="1"/>
</dbReference>
<dbReference type="InterPro" id="IPR005467">
    <property type="entry name" value="His_kinase_dom"/>
</dbReference>
<dbReference type="FunFam" id="3.30.565.10:FF:000037">
    <property type="entry name" value="Hybrid sensor histidine kinase/response regulator"/>
    <property type="match status" value="1"/>
</dbReference>
<accession>A0A362X197</accession>
<dbReference type="GO" id="GO:0043565">
    <property type="term" value="F:sequence-specific DNA binding"/>
    <property type="evidence" value="ECO:0007669"/>
    <property type="project" value="InterPro"/>
</dbReference>
<dbReference type="SUPFAM" id="SSF50998">
    <property type="entry name" value="Quinoprotein alcohol dehydrogenase-like"/>
    <property type="match status" value="1"/>
</dbReference>
<keyword evidence="7" id="KW-0067">ATP-binding</keyword>
<dbReference type="Pfam" id="PF12833">
    <property type="entry name" value="HTH_18"/>
    <property type="match status" value="1"/>
</dbReference>
<dbReference type="InterPro" id="IPR036890">
    <property type="entry name" value="HATPase_C_sf"/>
</dbReference>
<proteinExistence type="predicted"/>
<gene>
    <name evidence="17" type="ORF">CLV33_10475</name>
</gene>
<dbReference type="PRINTS" id="PR00344">
    <property type="entry name" value="BCTRLSENSOR"/>
</dbReference>
<feature type="domain" description="HTH araC/xylS-type" evidence="14">
    <location>
        <begin position="1250"/>
        <end position="1349"/>
    </location>
</feature>
<feature type="modified residue" description="4-aspartylphosphate" evidence="12">
    <location>
        <position position="1151"/>
    </location>
</feature>
<dbReference type="InterPro" id="IPR015943">
    <property type="entry name" value="WD40/YVTN_repeat-like_dom_sf"/>
</dbReference>
<dbReference type="FunFam" id="1.10.287.130:FF:000034">
    <property type="entry name" value="Two-component system sensor histidine kinase/response regulator"/>
    <property type="match status" value="1"/>
</dbReference>
<evidence type="ECO:0000256" key="7">
    <source>
        <dbReference type="ARBA" id="ARBA00022840"/>
    </source>
</evidence>
<dbReference type="InterPro" id="IPR013783">
    <property type="entry name" value="Ig-like_fold"/>
</dbReference>
<dbReference type="InterPro" id="IPR036097">
    <property type="entry name" value="HisK_dim/P_sf"/>
</dbReference>
<dbReference type="Pfam" id="PF00072">
    <property type="entry name" value="Response_reg"/>
    <property type="match status" value="1"/>
</dbReference>
<dbReference type="PANTHER" id="PTHR43547:SF2">
    <property type="entry name" value="HYBRID SIGNAL TRANSDUCTION HISTIDINE KINASE C"/>
    <property type="match status" value="1"/>
</dbReference>
<dbReference type="InterPro" id="IPR018060">
    <property type="entry name" value="HTH_AraC"/>
</dbReference>
<dbReference type="InterPro" id="IPR011006">
    <property type="entry name" value="CheY-like_superfamily"/>
</dbReference>
<dbReference type="PROSITE" id="PS01124">
    <property type="entry name" value="HTH_ARAC_FAMILY_2"/>
    <property type="match status" value="1"/>
</dbReference>
<dbReference type="InterPro" id="IPR009057">
    <property type="entry name" value="Homeodomain-like_sf"/>
</dbReference>
<dbReference type="InterPro" id="IPR011110">
    <property type="entry name" value="Reg_prop"/>
</dbReference>
<dbReference type="Proteomes" id="UP000251545">
    <property type="component" value="Unassembled WGS sequence"/>
</dbReference>
<dbReference type="InterPro" id="IPR001789">
    <property type="entry name" value="Sig_transdc_resp-reg_receiver"/>
</dbReference>
<keyword evidence="3 12" id="KW-0597">Phosphoprotein</keyword>
<evidence type="ECO:0000256" key="4">
    <source>
        <dbReference type="ARBA" id="ARBA00022679"/>
    </source>
</evidence>
<dbReference type="PANTHER" id="PTHR43547">
    <property type="entry name" value="TWO-COMPONENT HISTIDINE KINASE"/>
    <property type="match status" value="1"/>
</dbReference>
<name>A0A362X197_9FLAO</name>
<evidence type="ECO:0000256" key="13">
    <source>
        <dbReference type="SAM" id="Phobius"/>
    </source>
</evidence>
<keyword evidence="11" id="KW-0804">Transcription</keyword>
<dbReference type="EC" id="2.7.13.3" evidence="2"/>
<dbReference type="Gene3D" id="2.60.40.10">
    <property type="entry name" value="Immunoglobulins"/>
    <property type="match status" value="1"/>
</dbReference>
<evidence type="ECO:0000259" key="14">
    <source>
        <dbReference type="PROSITE" id="PS01124"/>
    </source>
</evidence>
<dbReference type="SUPFAM" id="SSF47384">
    <property type="entry name" value="Homodimeric domain of signal transducing histidine kinase"/>
    <property type="match status" value="1"/>
</dbReference>
<keyword evidence="10" id="KW-0238">DNA-binding</keyword>
<keyword evidence="6" id="KW-0418">Kinase</keyword>
<evidence type="ECO:0000256" key="8">
    <source>
        <dbReference type="ARBA" id="ARBA00023012"/>
    </source>
</evidence>
<feature type="domain" description="Histidine kinase" evidence="15">
    <location>
        <begin position="836"/>
        <end position="1057"/>
    </location>
</feature>
<dbReference type="Gene3D" id="3.40.50.2300">
    <property type="match status" value="1"/>
</dbReference>
<evidence type="ECO:0000313" key="17">
    <source>
        <dbReference type="EMBL" id="PQV48870.1"/>
    </source>
</evidence>
<dbReference type="SMART" id="SM00342">
    <property type="entry name" value="HTH_ARAC"/>
    <property type="match status" value="1"/>
</dbReference>
<dbReference type="Gene3D" id="1.10.10.60">
    <property type="entry name" value="Homeodomain-like"/>
    <property type="match status" value="1"/>
</dbReference>
<dbReference type="RefSeq" id="WP_105473496.1">
    <property type="nucleotide sequence ID" value="NZ_PVEO01000004.1"/>
</dbReference>
<dbReference type="SMART" id="SM00388">
    <property type="entry name" value="HisKA"/>
    <property type="match status" value="1"/>
</dbReference>